<dbReference type="GO" id="GO:0010288">
    <property type="term" value="P:response to lead ion"/>
    <property type="evidence" value="ECO:0007669"/>
    <property type="project" value="TreeGrafter"/>
</dbReference>
<accession>A0A556AJ75</accession>
<dbReference type="InterPro" id="IPR036390">
    <property type="entry name" value="WH_DNA-bd_sf"/>
</dbReference>
<dbReference type="CDD" id="cd00090">
    <property type="entry name" value="HTH_ARSR"/>
    <property type="match status" value="1"/>
</dbReference>
<keyword evidence="3" id="KW-1185">Reference proteome</keyword>
<dbReference type="Gene3D" id="1.10.10.10">
    <property type="entry name" value="Winged helix-like DNA-binding domain superfamily/Winged helix DNA-binding domain"/>
    <property type="match status" value="1"/>
</dbReference>
<sequence length="252" mass="26929">MVSVSSFTEIAALAGDVARAGMLMALMDGRALTAGELARVASVSASTTSAHLARLAEGGLVTVEKQGRHRYHRLASREVAGMLESIMAFAAQSNAAGAASGRRRPVTGPRDRAQRFARTCYDHLAGELAVAITDSMIASGHLELSGDGGLLTESGKALMGRLGIDLDASARPASRRVFCRACLDWSERRAHLGGTLGALLCRHYLERGWTRRTPDSRTVDVTPPGRRALQEAYDLPPSIWPRVPAKACLPER</sequence>
<dbReference type="SUPFAM" id="SSF46785">
    <property type="entry name" value="Winged helix' DNA-binding domain"/>
    <property type="match status" value="1"/>
</dbReference>
<dbReference type="GO" id="GO:0046686">
    <property type="term" value="P:response to cadmium ion"/>
    <property type="evidence" value="ECO:0007669"/>
    <property type="project" value="TreeGrafter"/>
</dbReference>
<dbReference type="PANTHER" id="PTHR39168">
    <property type="entry name" value="TRANSCRIPTIONAL REGULATOR-RELATED"/>
    <property type="match status" value="1"/>
</dbReference>
<organism evidence="2 3">
    <name type="scientific">Verticiella sediminum</name>
    <dbReference type="NCBI Taxonomy" id="1247510"/>
    <lineage>
        <taxon>Bacteria</taxon>
        <taxon>Pseudomonadati</taxon>
        <taxon>Pseudomonadota</taxon>
        <taxon>Betaproteobacteria</taxon>
        <taxon>Burkholderiales</taxon>
        <taxon>Alcaligenaceae</taxon>
        <taxon>Verticiella</taxon>
    </lineage>
</organism>
<dbReference type="GO" id="GO:0032791">
    <property type="term" value="F:lead ion binding"/>
    <property type="evidence" value="ECO:0007669"/>
    <property type="project" value="TreeGrafter"/>
</dbReference>
<reference evidence="2 3" key="1">
    <citation type="submission" date="2019-07" db="EMBL/GenBank/DDBJ databases">
        <title>Qingshengfaniella alkalisoli gen. nov., sp. nov., isolated from saline soil.</title>
        <authorList>
            <person name="Xu L."/>
            <person name="Huang X.-X."/>
            <person name="Sun J.-Q."/>
        </authorList>
    </citation>
    <scope>NUCLEOTIDE SEQUENCE [LARGE SCALE GENOMIC DNA]</scope>
    <source>
        <strain evidence="2 3">DSM 27279</strain>
    </source>
</reference>
<dbReference type="SMART" id="SM00418">
    <property type="entry name" value="HTH_ARSR"/>
    <property type="match status" value="1"/>
</dbReference>
<dbReference type="InterPro" id="IPR001845">
    <property type="entry name" value="HTH_ArsR_DNA-bd_dom"/>
</dbReference>
<dbReference type="InterPro" id="IPR000835">
    <property type="entry name" value="HTH_MarR-typ"/>
</dbReference>
<dbReference type="InterPro" id="IPR011991">
    <property type="entry name" value="ArsR-like_HTH"/>
</dbReference>
<dbReference type="GO" id="GO:0003677">
    <property type="term" value="F:DNA binding"/>
    <property type="evidence" value="ECO:0007669"/>
    <property type="project" value="TreeGrafter"/>
</dbReference>
<proteinExistence type="predicted"/>
<dbReference type="Proteomes" id="UP000318405">
    <property type="component" value="Unassembled WGS sequence"/>
</dbReference>
<name>A0A556AJ75_9BURK</name>
<dbReference type="PROSITE" id="PS50987">
    <property type="entry name" value="HTH_ARSR_2"/>
    <property type="match status" value="1"/>
</dbReference>
<protein>
    <submittedName>
        <fullName evidence="2">Winged helix-turn-helix transcriptional regulator</fullName>
    </submittedName>
</protein>
<evidence type="ECO:0000313" key="3">
    <source>
        <dbReference type="Proteomes" id="UP000318405"/>
    </source>
</evidence>
<dbReference type="AlphaFoldDB" id="A0A556AJ75"/>
<dbReference type="InterPro" id="IPR036388">
    <property type="entry name" value="WH-like_DNA-bd_sf"/>
</dbReference>
<dbReference type="GO" id="GO:0097063">
    <property type="term" value="F:cadmium ion sensor activity"/>
    <property type="evidence" value="ECO:0007669"/>
    <property type="project" value="TreeGrafter"/>
</dbReference>
<dbReference type="Pfam" id="PF12802">
    <property type="entry name" value="MarR_2"/>
    <property type="match status" value="1"/>
</dbReference>
<feature type="domain" description="HTH arsR-type" evidence="1">
    <location>
        <begin position="1"/>
        <end position="94"/>
    </location>
</feature>
<dbReference type="RefSeq" id="WP_143949285.1">
    <property type="nucleotide sequence ID" value="NZ_BAABMB010000001.1"/>
</dbReference>
<evidence type="ECO:0000259" key="1">
    <source>
        <dbReference type="PROSITE" id="PS50987"/>
    </source>
</evidence>
<dbReference type="GO" id="GO:0003700">
    <property type="term" value="F:DNA-binding transcription factor activity"/>
    <property type="evidence" value="ECO:0007669"/>
    <property type="project" value="InterPro"/>
</dbReference>
<dbReference type="InterPro" id="IPR052543">
    <property type="entry name" value="HTH_Metal-responsive_Reg"/>
</dbReference>
<dbReference type="OrthoDB" id="9797716at2"/>
<comment type="caution">
    <text evidence="2">The sequence shown here is derived from an EMBL/GenBank/DDBJ whole genome shotgun (WGS) entry which is preliminary data.</text>
</comment>
<evidence type="ECO:0000313" key="2">
    <source>
        <dbReference type="EMBL" id="TSH92919.1"/>
    </source>
</evidence>
<dbReference type="EMBL" id="VLTJ01000029">
    <property type="protein sequence ID" value="TSH92919.1"/>
    <property type="molecule type" value="Genomic_DNA"/>
</dbReference>
<gene>
    <name evidence="2" type="ORF">FOZ76_16150</name>
</gene>
<dbReference type="PANTHER" id="PTHR39168:SF1">
    <property type="entry name" value="TRANSCRIPTIONAL REGULATORY PROTEIN"/>
    <property type="match status" value="1"/>
</dbReference>